<protein>
    <recommendedName>
        <fullName evidence="3">Endonuclease</fullName>
    </recommendedName>
</protein>
<proteinExistence type="predicted"/>
<accession>A0ABT0XPQ9</accession>
<name>A0ABT0XPQ9_9BACI</name>
<evidence type="ECO:0000313" key="1">
    <source>
        <dbReference type="EMBL" id="MCM2677889.1"/>
    </source>
</evidence>
<gene>
    <name evidence="1" type="ORF">NDM98_22390</name>
</gene>
<sequence>MDFEASELIEAKRQIDSTIHKLKETVKTLETKENPNRYKSQITLAKRRIDAFSISVALIEKEINDLNKKLLNQ</sequence>
<comment type="caution">
    <text evidence="1">The sequence shown here is derived from an EMBL/GenBank/DDBJ whole genome shotgun (WGS) entry which is preliminary data.</text>
</comment>
<dbReference type="RefSeq" id="WP_251611687.1">
    <property type="nucleotide sequence ID" value="NZ_JAMQJY010000007.1"/>
</dbReference>
<organism evidence="1 2">
    <name type="scientific">Alkalicoccobacillus plakortidis</name>
    <dbReference type="NCBI Taxonomy" id="444060"/>
    <lineage>
        <taxon>Bacteria</taxon>
        <taxon>Bacillati</taxon>
        <taxon>Bacillota</taxon>
        <taxon>Bacilli</taxon>
        <taxon>Bacillales</taxon>
        <taxon>Bacillaceae</taxon>
        <taxon>Alkalicoccobacillus</taxon>
    </lineage>
</organism>
<evidence type="ECO:0008006" key="3">
    <source>
        <dbReference type="Google" id="ProtNLM"/>
    </source>
</evidence>
<dbReference type="EMBL" id="JAMQJY010000007">
    <property type="protein sequence ID" value="MCM2677889.1"/>
    <property type="molecule type" value="Genomic_DNA"/>
</dbReference>
<dbReference type="Proteomes" id="UP001203665">
    <property type="component" value="Unassembled WGS sequence"/>
</dbReference>
<evidence type="ECO:0000313" key="2">
    <source>
        <dbReference type="Proteomes" id="UP001203665"/>
    </source>
</evidence>
<keyword evidence="2" id="KW-1185">Reference proteome</keyword>
<reference evidence="1" key="1">
    <citation type="submission" date="2022-06" db="EMBL/GenBank/DDBJ databases">
        <title>Alkalicoccobacillus porphyridii sp. nov., isolated from a marine red alga, Porphyridium purpureum and reclassification of Shouchella plakortidis and Shouchella gibsonii as Alkalicoccobacillus plakortidis comb. nov. and Alkalicoccobacillus gibsonii comb. nov.</title>
        <authorList>
            <person name="Kim K.H."/>
            <person name="Lee J.K."/>
            <person name="Han D.M."/>
            <person name="Baek J.H."/>
            <person name="Jeon C.O."/>
        </authorList>
    </citation>
    <scope>NUCLEOTIDE SEQUENCE</scope>
    <source>
        <strain evidence="1">DSM 19153</strain>
    </source>
</reference>